<evidence type="ECO:0000313" key="3">
    <source>
        <dbReference type="Proteomes" id="UP000509579"/>
    </source>
</evidence>
<accession>A0A6N1WYM8</accession>
<dbReference type="CDD" id="cd00143">
    <property type="entry name" value="PP2Cc"/>
    <property type="match status" value="1"/>
</dbReference>
<dbReference type="InterPro" id="IPR015655">
    <property type="entry name" value="PP2C"/>
</dbReference>
<dbReference type="AlphaFoldDB" id="A0A6N1WYM8"/>
<evidence type="ECO:0000313" key="2">
    <source>
        <dbReference type="EMBL" id="QKV52117.1"/>
    </source>
</evidence>
<organism evidence="2 3">
    <name type="scientific">Comamonas antarctica</name>
    <dbReference type="NCBI Taxonomy" id="2743470"/>
    <lineage>
        <taxon>Bacteria</taxon>
        <taxon>Pseudomonadati</taxon>
        <taxon>Pseudomonadota</taxon>
        <taxon>Betaproteobacteria</taxon>
        <taxon>Burkholderiales</taxon>
        <taxon>Comamonadaceae</taxon>
        <taxon>Comamonas</taxon>
    </lineage>
</organism>
<keyword evidence="3" id="KW-1185">Reference proteome</keyword>
<dbReference type="Gene3D" id="3.60.40.10">
    <property type="entry name" value="PPM-type phosphatase domain"/>
    <property type="match status" value="1"/>
</dbReference>
<feature type="domain" description="PPM-type phosphatase" evidence="1">
    <location>
        <begin position="2"/>
        <end position="238"/>
    </location>
</feature>
<dbReference type="KEGG" id="aant:HUK68_03935"/>
<evidence type="ECO:0000259" key="1">
    <source>
        <dbReference type="PROSITE" id="PS51746"/>
    </source>
</evidence>
<sequence length="310" mass="33453">MKFSVFQLSRRGARARNEDRIGYCYTREACLLVLADGMGGHAAGDVAAQIALNSVCALFQARATPLLDDAPGFLAEALLHAHRQILRHAQQHHLADAPRTTLVVALLQQGQAWWIHCGDSRLYLARAGALLARTRDHSFRAMAERSGQPPASVNRNLLFTCLGSPSLPISDQAGPWPLARGDRLLLCSDGLWDALGETELLALLAHDPVSLCVPRLVDRALQHTGASSDNVSAIALEWEMPGAQSAPDSISTDALEGDAFESTLQLDAPDLPEPAPPVPALPEDELSEAAIERTIAEINAAIRRPGERRR</sequence>
<gene>
    <name evidence="2" type="ORF">HUK68_03935</name>
</gene>
<dbReference type="Pfam" id="PF13672">
    <property type="entry name" value="PP2C_2"/>
    <property type="match status" value="1"/>
</dbReference>
<protein>
    <submittedName>
        <fullName evidence="2">Serine/threonine-protein phosphatase</fullName>
    </submittedName>
</protein>
<dbReference type="RefSeq" id="WP_175503017.1">
    <property type="nucleotide sequence ID" value="NZ_CAURQT010000001.1"/>
</dbReference>
<name>A0A6N1WYM8_9BURK</name>
<dbReference type="GO" id="GO:0004722">
    <property type="term" value="F:protein serine/threonine phosphatase activity"/>
    <property type="evidence" value="ECO:0007669"/>
    <property type="project" value="InterPro"/>
</dbReference>
<dbReference type="PANTHER" id="PTHR13832:SF827">
    <property type="entry name" value="PROTEIN PHOSPHATASE 1L"/>
    <property type="match status" value="1"/>
</dbReference>
<dbReference type="EMBL" id="CP054840">
    <property type="protein sequence ID" value="QKV52117.1"/>
    <property type="molecule type" value="Genomic_DNA"/>
</dbReference>
<dbReference type="SMART" id="SM00331">
    <property type="entry name" value="PP2C_SIG"/>
    <property type="match status" value="1"/>
</dbReference>
<proteinExistence type="predicted"/>
<dbReference type="PANTHER" id="PTHR13832">
    <property type="entry name" value="PROTEIN PHOSPHATASE 2C"/>
    <property type="match status" value="1"/>
</dbReference>
<dbReference type="SMART" id="SM00332">
    <property type="entry name" value="PP2Cc"/>
    <property type="match status" value="1"/>
</dbReference>
<dbReference type="InterPro" id="IPR036457">
    <property type="entry name" value="PPM-type-like_dom_sf"/>
</dbReference>
<dbReference type="Proteomes" id="UP000509579">
    <property type="component" value="Chromosome"/>
</dbReference>
<reference evidence="2 3" key="1">
    <citation type="submission" date="2020-06" db="EMBL/GenBank/DDBJ databases">
        <title>Acidovorax antarctica sp. nov., isolated from Corinth ice sheet soil, Antarctic Fields Peninsula.</title>
        <authorList>
            <person name="Xu Q."/>
            <person name="Peng F."/>
        </authorList>
    </citation>
    <scope>NUCLEOTIDE SEQUENCE [LARGE SCALE GENOMIC DNA]</scope>
    <source>
        <strain evidence="2 3">16-35-5</strain>
    </source>
</reference>
<dbReference type="PROSITE" id="PS51746">
    <property type="entry name" value="PPM_2"/>
    <property type="match status" value="1"/>
</dbReference>
<dbReference type="InterPro" id="IPR001932">
    <property type="entry name" value="PPM-type_phosphatase-like_dom"/>
</dbReference>
<dbReference type="SUPFAM" id="SSF81606">
    <property type="entry name" value="PP2C-like"/>
    <property type="match status" value="1"/>
</dbReference>